<accession>A0A1Y1I3G4</accession>
<dbReference type="STRING" id="105231.A0A1Y1I3G4"/>
<feature type="region of interest" description="Disordered" evidence="10">
    <location>
        <begin position="293"/>
        <end position="357"/>
    </location>
</feature>
<evidence type="ECO:0000256" key="6">
    <source>
        <dbReference type="ARBA" id="ARBA00022842"/>
    </source>
</evidence>
<dbReference type="PROSITE" id="PS01032">
    <property type="entry name" value="PPM_1"/>
    <property type="match status" value="1"/>
</dbReference>
<keyword evidence="8" id="KW-0464">Manganese</keyword>
<feature type="compositionally biased region" description="Basic and acidic residues" evidence="10">
    <location>
        <begin position="295"/>
        <end position="304"/>
    </location>
</feature>
<comment type="cofactor">
    <cofactor evidence="1">
        <name>Mn(2+)</name>
        <dbReference type="ChEBI" id="CHEBI:29035"/>
    </cofactor>
</comment>
<dbReference type="InterPro" id="IPR000222">
    <property type="entry name" value="PP2C_BS"/>
</dbReference>
<keyword evidence="5 9" id="KW-0378">Hydrolase</keyword>
<reference evidence="12 13" key="1">
    <citation type="journal article" date="2014" name="Nat. Commun.">
        <title>Klebsormidium flaccidum genome reveals primary factors for plant terrestrial adaptation.</title>
        <authorList>
            <person name="Hori K."/>
            <person name="Maruyama F."/>
            <person name="Fujisawa T."/>
            <person name="Togashi T."/>
            <person name="Yamamoto N."/>
            <person name="Seo M."/>
            <person name="Sato S."/>
            <person name="Yamada T."/>
            <person name="Mori H."/>
            <person name="Tajima N."/>
            <person name="Moriyama T."/>
            <person name="Ikeuchi M."/>
            <person name="Watanabe M."/>
            <person name="Wada H."/>
            <person name="Kobayashi K."/>
            <person name="Saito M."/>
            <person name="Masuda T."/>
            <person name="Sasaki-Sekimoto Y."/>
            <person name="Mashiguchi K."/>
            <person name="Awai K."/>
            <person name="Shimojima M."/>
            <person name="Masuda S."/>
            <person name="Iwai M."/>
            <person name="Nobusawa T."/>
            <person name="Narise T."/>
            <person name="Kondo S."/>
            <person name="Saito H."/>
            <person name="Sato R."/>
            <person name="Murakawa M."/>
            <person name="Ihara Y."/>
            <person name="Oshima-Yamada Y."/>
            <person name="Ohtaka K."/>
            <person name="Satoh M."/>
            <person name="Sonobe K."/>
            <person name="Ishii M."/>
            <person name="Ohtani R."/>
            <person name="Kanamori-Sato M."/>
            <person name="Honoki R."/>
            <person name="Miyazaki D."/>
            <person name="Mochizuki H."/>
            <person name="Umetsu J."/>
            <person name="Higashi K."/>
            <person name="Shibata D."/>
            <person name="Kamiya Y."/>
            <person name="Sato N."/>
            <person name="Nakamura Y."/>
            <person name="Tabata S."/>
            <person name="Ida S."/>
            <person name="Kurokawa K."/>
            <person name="Ohta H."/>
        </authorList>
    </citation>
    <scope>NUCLEOTIDE SEQUENCE [LARGE SCALE GENOMIC DNA]</scope>
    <source>
        <strain evidence="12 13">NIES-2285</strain>
    </source>
</reference>
<dbReference type="OMA" id="GHVSRRW"/>
<evidence type="ECO:0000256" key="7">
    <source>
        <dbReference type="ARBA" id="ARBA00022912"/>
    </source>
</evidence>
<dbReference type="Gene3D" id="3.60.40.10">
    <property type="entry name" value="PPM-type phosphatase domain"/>
    <property type="match status" value="1"/>
</dbReference>
<feature type="domain" description="PPM-type phosphatase" evidence="11">
    <location>
        <begin position="1"/>
        <end position="285"/>
    </location>
</feature>
<evidence type="ECO:0000256" key="9">
    <source>
        <dbReference type="RuleBase" id="RU003465"/>
    </source>
</evidence>
<protein>
    <recommendedName>
        <fullName evidence="3">protein-serine/threonine phosphatase</fullName>
        <ecNumber evidence="3">3.1.3.16</ecNumber>
    </recommendedName>
</protein>
<comment type="cofactor">
    <cofactor evidence="2">
        <name>Mg(2+)</name>
        <dbReference type="ChEBI" id="CHEBI:18420"/>
    </cofactor>
</comment>
<evidence type="ECO:0000256" key="1">
    <source>
        <dbReference type="ARBA" id="ARBA00001936"/>
    </source>
</evidence>
<organism evidence="12 13">
    <name type="scientific">Klebsormidium nitens</name>
    <name type="common">Green alga</name>
    <name type="synonym">Ulothrix nitens</name>
    <dbReference type="NCBI Taxonomy" id="105231"/>
    <lineage>
        <taxon>Eukaryota</taxon>
        <taxon>Viridiplantae</taxon>
        <taxon>Streptophyta</taxon>
        <taxon>Klebsormidiophyceae</taxon>
        <taxon>Klebsormidiales</taxon>
        <taxon>Klebsormidiaceae</taxon>
        <taxon>Klebsormidium</taxon>
    </lineage>
</organism>
<dbReference type="EC" id="3.1.3.16" evidence="3"/>
<dbReference type="Pfam" id="PF00481">
    <property type="entry name" value="PP2C"/>
    <property type="match status" value="1"/>
</dbReference>
<proteinExistence type="inferred from homology"/>
<dbReference type="InterPro" id="IPR001932">
    <property type="entry name" value="PPM-type_phosphatase-like_dom"/>
</dbReference>
<evidence type="ECO:0000259" key="11">
    <source>
        <dbReference type="PROSITE" id="PS51746"/>
    </source>
</evidence>
<evidence type="ECO:0000256" key="10">
    <source>
        <dbReference type="SAM" id="MobiDB-lite"/>
    </source>
</evidence>
<evidence type="ECO:0000256" key="3">
    <source>
        <dbReference type="ARBA" id="ARBA00013081"/>
    </source>
</evidence>
<dbReference type="Proteomes" id="UP000054558">
    <property type="component" value="Unassembled WGS sequence"/>
</dbReference>
<dbReference type="PANTHER" id="PTHR47992">
    <property type="entry name" value="PROTEIN PHOSPHATASE"/>
    <property type="match status" value="1"/>
</dbReference>
<dbReference type="OrthoDB" id="10264738at2759"/>
<dbReference type="GO" id="GO:0004722">
    <property type="term" value="F:protein serine/threonine phosphatase activity"/>
    <property type="evidence" value="ECO:0007669"/>
    <property type="project" value="UniProtKB-EC"/>
</dbReference>
<comment type="similarity">
    <text evidence="9">Belongs to the PP2C family.</text>
</comment>
<dbReference type="AlphaFoldDB" id="A0A1Y1I3G4"/>
<evidence type="ECO:0000256" key="2">
    <source>
        <dbReference type="ARBA" id="ARBA00001946"/>
    </source>
</evidence>
<gene>
    <name evidence="12" type="ORF">KFL_001700040</name>
</gene>
<dbReference type="EMBL" id="DF237119">
    <property type="protein sequence ID" value="GAQ83949.1"/>
    <property type="molecule type" value="Genomic_DNA"/>
</dbReference>
<evidence type="ECO:0000256" key="5">
    <source>
        <dbReference type="ARBA" id="ARBA00022801"/>
    </source>
</evidence>
<feature type="compositionally biased region" description="Acidic residues" evidence="10">
    <location>
        <begin position="305"/>
        <end position="345"/>
    </location>
</feature>
<keyword evidence="7 9" id="KW-0904">Protein phosphatase</keyword>
<dbReference type="SUPFAM" id="SSF81606">
    <property type="entry name" value="PP2C-like"/>
    <property type="match status" value="1"/>
</dbReference>
<dbReference type="SMART" id="SM00332">
    <property type="entry name" value="PP2Cc"/>
    <property type="match status" value="1"/>
</dbReference>
<dbReference type="InterPro" id="IPR015655">
    <property type="entry name" value="PP2C"/>
</dbReference>
<name>A0A1Y1I3G4_KLENI</name>
<evidence type="ECO:0000313" key="13">
    <source>
        <dbReference type="Proteomes" id="UP000054558"/>
    </source>
</evidence>
<evidence type="ECO:0000256" key="4">
    <source>
        <dbReference type="ARBA" id="ARBA00022723"/>
    </source>
</evidence>
<dbReference type="PROSITE" id="PS51746">
    <property type="entry name" value="PPM_2"/>
    <property type="match status" value="1"/>
</dbReference>
<keyword evidence="6" id="KW-0460">Magnesium</keyword>
<keyword evidence="4" id="KW-0479">Metal-binding</keyword>
<evidence type="ECO:0000256" key="8">
    <source>
        <dbReference type="ARBA" id="ARBA00023211"/>
    </source>
</evidence>
<keyword evidence="13" id="KW-1185">Reference proteome</keyword>
<dbReference type="GO" id="GO:0046872">
    <property type="term" value="F:metal ion binding"/>
    <property type="evidence" value="ECO:0007669"/>
    <property type="project" value="UniProtKB-KW"/>
</dbReference>
<dbReference type="InterPro" id="IPR036457">
    <property type="entry name" value="PPM-type-like_dom_sf"/>
</dbReference>
<dbReference type="CDD" id="cd00143">
    <property type="entry name" value="PP2Cc"/>
    <property type="match status" value="1"/>
</dbReference>
<evidence type="ECO:0000313" key="12">
    <source>
        <dbReference type="EMBL" id="GAQ83949.1"/>
    </source>
</evidence>
<sequence length="357" mass="39857">MFGVYDGHAGRHVSQYLKDHLFEKVTKEPEFEEGDYEDALSRAYAEMNREILLKERRLHLRRGGAVAVTALLFRGARAVIANAGDARAVLCKEDVTVEELTQTHRASEPREARSVRARGGEVVCKPETGVCRVDGRLMPSRGFGDLDVSDHITVEPHVWSGELPEGQTSFLVLASDGLWDAMGDLEVAQMVMSRQVAVLHLTSRLEEHSHWPLMLMLDFVINGSERDCVWQEIWQCFVSDDKAAPWTQRGDTAQEKELEVVARDLVCASERGGSKDDVSVIVCRVRRAGKKRRRGREDENRNGGEEAEELEGGDEEEEEGGGEEEEEDEELEGEEEEEDEGEEDITGIVPPARLAGG</sequence>